<name>A0ABP8JT53_9ACTN</name>
<dbReference type="RefSeq" id="WP_344996962.1">
    <property type="nucleotide sequence ID" value="NZ_BAABFR010000042.1"/>
</dbReference>
<dbReference type="SUPFAM" id="SSF51735">
    <property type="entry name" value="NAD(P)-binding Rossmann-fold domains"/>
    <property type="match status" value="1"/>
</dbReference>
<protein>
    <submittedName>
        <fullName evidence="3">3-oxoacyl-[acyl-carrier-protein] reductase</fullName>
    </submittedName>
</protein>
<dbReference type="SMART" id="SM00822">
    <property type="entry name" value="PKS_KR"/>
    <property type="match status" value="1"/>
</dbReference>
<accession>A0ABP8JT53</accession>
<dbReference type="PRINTS" id="PR00080">
    <property type="entry name" value="SDRFAMILY"/>
</dbReference>
<proteinExistence type="inferred from homology"/>
<dbReference type="PANTHER" id="PTHR42760">
    <property type="entry name" value="SHORT-CHAIN DEHYDROGENASES/REDUCTASES FAMILY MEMBER"/>
    <property type="match status" value="1"/>
</dbReference>
<evidence type="ECO:0000259" key="2">
    <source>
        <dbReference type="SMART" id="SM00822"/>
    </source>
</evidence>
<dbReference type="InterPro" id="IPR057326">
    <property type="entry name" value="KR_dom"/>
</dbReference>
<comment type="caution">
    <text evidence="3">The sequence shown here is derived from an EMBL/GenBank/DDBJ whole genome shotgun (WGS) entry which is preliminary data.</text>
</comment>
<sequence>MAEKSPLAIITGAGGGLGAACAKALADDGYAVTLLDRDKATLDAAAEGLVESGAEVDTIAVDLLDADAVTEAITGYPGRSRLRALVNCAGLISLGGITDITVEDWDRVVGVKLRGDFLTCRAAVPIMVANGGGAIVNISSMSGRTKSVLTAPNYVASNSGVIGLTMTLAAQVARQGVRVNAIAPGMIDTPMLGAYSSEQLDGIRSAVPMGRFASAAEIAAVASFLVSDKASYITGETLNVNGGMFMV</sequence>
<dbReference type="PRINTS" id="PR00081">
    <property type="entry name" value="GDHRDH"/>
</dbReference>
<reference evidence="4" key="1">
    <citation type="journal article" date="2019" name="Int. J. Syst. Evol. Microbiol.">
        <title>The Global Catalogue of Microorganisms (GCM) 10K type strain sequencing project: providing services to taxonomists for standard genome sequencing and annotation.</title>
        <authorList>
            <consortium name="The Broad Institute Genomics Platform"/>
            <consortium name="The Broad Institute Genome Sequencing Center for Infectious Disease"/>
            <person name="Wu L."/>
            <person name="Ma J."/>
        </authorList>
    </citation>
    <scope>NUCLEOTIDE SEQUENCE [LARGE SCALE GENOMIC DNA]</scope>
    <source>
        <strain evidence="4">JCM 17688</strain>
    </source>
</reference>
<feature type="domain" description="Ketoreductase" evidence="2">
    <location>
        <begin position="6"/>
        <end position="185"/>
    </location>
</feature>
<dbReference type="Proteomes" id="UP001500635">
    <property type="component" value="Unassembled WGS sequence"/>
</dbReference>
<dbReference type="PROSITE" id="PS51257">
    <property type="entry name" value="PROKAR_LIPOPROTEIN"/>
    <property type="match status" value="1"/>
</dbReference>
<organism evidence="3 4">
    <name type="scientific">Tsukamurella soli</name>
    <dbReference type="NCBI Taxonomy" id="644556"/>
    <lineage>
        <taxon>Bacteria</taxon>
        <taxon>Bacillati</taxon>
        <taxon>Actinomycetota</taxon>
        <taxon>Actinomycetes</taxon>
        <taxon>Mycobacteriales</taxon>
        <taxon>Tsukamurellaceae</taxon>
        <taxon>Tsukamurella</taxon>
    </lineage>
</organism>
<evidence type="ECO:0000313" key="4">
    <source>
        <dbReference type="Proteomes" id="UP001500635"/>
    </source>
</evidence>
<dbReference type="Gene3D" id="3.40.50.720">
    <property type="entry name" value="NAD(P)-binding Rossmann-like Domain"/>
    <property type="match status" value="1"/>
</dbReference>
<dbReference type="InterPro" id="IPR036291">
    <property type="entry name" value="NAD(P)-bd_dom_sf"/>
</dbReference>
<dbReference type="Pfam" id="PF13561">
    <property type="entry name" value="adh_short_C2"/>
    <property type="match status" value="1"/>
</dbReference>
<dbReference type="PANTHER" id="PTHR42760:SF123">
    <property type="entry name" value="OXIDOREDUCTASE"/>
    <property type="match status" value="1"/>
</dbReference>
<keyword evidence="4" id="KW-1185">Reference proteome</keyword>
<comment type="similarity">
    <text evidence="1">Belongs to the short-chain dehydrogenases/reductases (SDR) family.</text>
</comment>
<evidence type="ECO:0000256" key="1">
    <source>
        <dbReference type="ARBA" id="ARBA00006484"/>
    </source>
</evidence>
<dbReference type="EMBL" id="BAABFR010000042">
    <property type="protein sequence ID" value="GAA4395356.1"/>
    <property type="molecule type" value="Genomic_DNA"/>
</dbReference>
<dbReference type="InterPro" id="IPR002347">
    <property type="entry name" value="SDR_fam"/>
</dbReference>
<gene>
    <name evidence="3" type="primary">fabG_7</name>
    <name evidence="3" type="ORF">GCM10023147_28490</name>
</gene>
<evidence type="ECO:0000313" key="3">
    <source>
        <dbReference type="EMBL" id="GAA4395356.1"/>
    </source>
</evidence>